<feature type="region of interest" description="Disordered" evidence="1">
    <location>
        <begin position="434"/>
        <end position="468"/>
    </location>
</feature>
<protein>
    <submittedName>
        <fullName evidence="3">Membrane protein</fullName>
    </submittedName>
</protein>
<feature type="transmembrane region" description="Helical" evidence="2">
    <location>
        <begin position="174"/>
        <end position="192"/>
    </location>
</feature>
<organism evidence="3 4">
    <name type="scientific">Paraburkholderia fungorum</name>
    <dbReference type="NCBI Taxonomy" id="134537"/>
    <lineage>
        <taxon>Bacteria</taxon>
        <taxon>Pseudomonadati</taxon>
        <taxon>Pseudomonadota</taxon>
        <taxon>Betaproteobacteria</taxon>
        <taxon>Burkholderiales</taxon>
        <taxon>Burkholderiaceae</taxon>
        <taxon>Paraburkholderia</taxon>
    </lineage>
</organism>
<keyword evidence="2" id="KW-1133">Transmembrane helix</keyword>
<evidence type="ECO:0000313" key="3">
    <source>
        <dbReference type="EMBL" id="AJZ61488.1"/>
    </source>
</evidence>
<feature type="transmembrane region" description="Helical" evidence="2">
    <location>
        <begin position="140"/>
        <end position="162"/>
    </location>
</feature>
<accession>A0AAU8T4S1</accession>
<evidence type="ECO:0000256" key="2">
    <source>
        <dbReference type="SAM" id="Phobius"/>
    </source>
</evidence>
<dbReference type="EMBL" id="CP010027">
    <property type="protein sequence ID" value="AJZ61488.1"/>
    <property type="molecule type" value="Genomic_DNA"/>
</dbReference>
<dbReference type="AlphaFoldDB" id="A0AAU8T4S1"/>
<evidence type="ECO:0000256" key="1">
    <source>
        <dbReference type="SAM" id="MobiDB-lite"/>
    </source>
</evidence>
<keyword evidence="2" id="KW-0472">Membrane</keyword>
<dbReference type="KEGG" id="bfn:OI25_5615"/>
<proteinExistence type="predicted"/>
<dbReference type="Proteomes" id="UP000032614">
    <property type="component" value="Chromosome 2"/>
</dbReference>
<gene>
    <name evidence="3" type="ORF">OI25_5615</name>
</gene>
<reference evidence="3 4" key="1">
    <citation type="journal article" date="2015" name="Genome Announc.">
        <title>Complete genome sequences for 59 burkholderia isolates, both pathogenic and near neighbor.</title>
        <authorList>
            <person name="Johnson S.L."/>
            <person name="Bishop-Lilly K.A."/>
            <person name="Ladner J.T."/>
            <person name="Daligault H.E."/>
            <person name="Davenport K.W."/>
            <person name="Jaissle J."/>
            <person name="Frey K.G."/>
            <person name="Koroleva G.I."/>
            <person name="Bruce D.C."/>
            <person name="Coyne S.R."/>
            <person name="Broomall S.M."/>
            <person name="Li P.E."/>
            <person name="Teshima H."/>
            <person name="Gibbons H.S."/>
            <person name="Palacios G.F."/>
            <person name="Rosenzweig C.N."/>
            <person name="Redden C.L."/>
            <person name="Xu Y."/>
            <person name="Minogue T.D."/>
            <person name="Chain P.S."/>
        </authorList>
    </citation>
    <scope>NUCLEOTIDE SEQUENCE [LARGE SCALE GENOMIC DNA]</scope>
    <source>
        <strain evidence="3 4">ATCC BAA-463</strain>
    </source>
</reference>
<feature type="transmembrane region" description="Helical" evidence="2">
    <location>
        <begin position="240"/>
        <end position="260"/>
    </location>
</feature>
<feature type="transmembrane region" description="Helical" evidence="2">
    <location>
        <begin position="61"/>
        <end position="81"/>
    </location>
</feature>
<keyword evidence="2" id="KW-0812">Transmembrane</keyword>
<feature type="transmembrane region" description="Helical" evidence="2">
    <location>
        <begin position="101"/>
        <end position="128"/>
    </location>
</feature>
<feature type="compositionally biased region" description="Polar residues" evidence="1">
    <location>
        <begin position="437"/>
        <end position="450"/>
    </location>
</feature>
<evidence type="ECO:0000313" key="4">
    <source>
        <dbReference type="Proteomes" id="UP000032614"/>
    </source>
</evidence>
<feature type="transmembrane region" description="Helical" evidence="2">
    <location>
        <begin position="272"/>
        <end position="296"/>
    </location>
</feature>
<sequence>MVGIRLRKNWIARSARGDLKISNKNEKRMKQVRGAPIRKKKVEPTLTVWESLGRYRDALDIILKTVVVLLPLSAIQMYIYLKLIGHENLFGSAVLSVAGLYALLHSTFIVCLALFFCLAGPSVVIWTIDSAGKHDPPKSFVRFACANAVLCALAYGGVFGFFGSEPATTGLMRGIAACFVVLFFAILGMAWWGPQWLHIVRSDVRTDDIGTVEQAVVPHAATSQIRRFLLRHSTYGRSTAVAVGMFIAGAFSVLAISAIYNFGDAYGFPASGLGAAAIMAGIVMASFLPGLVFLTLRSRGMSRIKAVKTTAYVAVAFAVAGPIPLRFIGPTITIATMRAIGVVDATPRTYEILKPEEREVYKELGFAPAGLQSPEYRSVKAVIGFQVGDVKMVCPHPFVFPRGWALAGTKNPVRIDPTGCLIAGKDEIRLVDMPDDNLQTTGTPTVQHGSQPAGKSEDEKRPESTVQGPGMADLVRYAERFSVGLLIAGLGILVPVIGRSRTAIVAGVGVSTMGLILSLTAGNKLEFTAVHLDHLIGSLQASYTGISQTIVQPAQDSVLVHVATIGPFIGGQHELDATAVSDCVASAVKSLGFSVASGWEIVGGVDKRALLASRAAIYGTNQGLAMARAVWVRDSVLGKLYAGIGASDAMVTIAGASNVGQRVDDSSLAADRSVQLYVIVDKAQAARYSGAVNCH</sequence>
<name>A0AAU8T4S1_9BURK</name>